<sequence>SGNGLNMYLNPRIHGSTPTEGKNSTRDGGGEDRKVAVSGPPKMRPWAVTS</sequence>
<proteinExistence type="predicted"/>
<evidence type="ECO:0000256" key="1">
    <source>
        <dbReference type="SAM" id="MobiDB-lite"/>
    </source>
</evidence>
<organism evidence="2 3">
    <name type="scientific">Trifolium medium</name>
    <dbReference type="NCBI Taxonomy" id="97028"/>
    <lineage>
        <taxon>Eukaryota</taxon>
        <taxon>Viridiplantae</taxon>
        <taxon>Streptophyta</taxon>
        <taxon>Embryophyta</taxon>
        <taxon>Tracheophyta</taxon>
        <taxon>Spermatophyta</taxon>
        <taxon>Magnoliopsida</taxon>
        <taxon>eudicotyledons</taxon>
        <taxon>Gunneridae</taxon>
        <taxon>Pentapetalae</taxon>
        <taxon>rosids</taxon>
        <taxon>fabids</taxon>
        <taxon>Fabales</taxon>
        <taxon>Fabaceae</taxon>
        <taxon>Papilionoideae</taxon>
        <taxon>50 kb inversion clade</taxon>
        <taxon>NPAAA clade</taxon>
        <taxon>Hologalegina</taxon>
        <taxon>IRL clade</taxon>
        <taxon>Trifolieae</taxon>
        <taxon>Trifolium</taxon>
    </lineage>
</organism>
<evidence type="ECO:0000313" key="2">
    <source>
        <dbReference type="EMBL" id="MCI58755.1"/>
    </source>
</evidence>
<comment type="caution">
    <text evidence="2">The sequence shown here is derived from an EMBL/GenBank/DDBJ whole genome shotgun (WGS) entry which is preliminary data.</text>
</comment>
<dbReference type="AlphaFoldDB" id="A0A392TFR0"/>
<reference evidence="2 3" key="1">
    <citation type="journal article" date="2018" name="Front. Plant Sci.">
        <title>Red Clover (Trifolium pratense) and Zigzag Clover (T. medium) - A Picture of Genomic Similarities and Differences.</title>
        <authorList>
            <person name="Dluhosova J."/>
            <person name="Istvanek J."/>
            <person name="Nedelnik J."/>
            <person name="Repkova J."/>
        </authorList>
    </citation>
    <scope>NUCLEOTIDE SEQUENCE [LARGE SCALE GENOMIC DNA]</scope>
    <source>
        <strain evidence="3">cv. 10/8</strain>
        <tissue evidence="2">Leaf</tissue>
    </source>
</reference>
<accession>A0A392TFR0</accession>
<evidence type="ECO:0000313" key="3">
    <source>
        <dbReference type="Proteomes" id="UP000265520"/>
    </source>
</evidence>
<feature type="non-terminal residue" evidence="2">
    <location>
        <position position="1"/>
    </location>
</feature>
<dbReference type="EMBL" id="LXQA010551129">
    <property type="protein sequence ID" value="MCI58755.1"/>
    <property type="molecule type" value="Genomic_DNA"/>
</dbReference>
<keyword evidence="3" id="KW-1185">Reference proteome</keyword>
<protein>
    <submittedName>
        <fullName evidence="2">Uncharacterized protein</fullName>
    </submittedName>
</protein>
<dbReference type="Proteomes" id="UP000265520">
    <property type="component" value="Unassembled WGS sequence"/>
</dbReference>
<feature type="compositionally biased region" description="Basic and acidic residues" evidence="1">
    <location>
        <begin position="23"/>
        <end position="35"/>
    </location>
</feature>
<feature type="region of interest" description="Disordered" evidence="1">
    <location>
        <begin position="1"/>
        <end position="50"/>
    </location>
</feature>
<name>A0A392TFR0_9FABA</name>